<dbReference type="PANTHER" id="PTHR45749:SF21">
    <property type="entry name" value="DUF4371 DOMAIN-CONTAINING PROTEIN"/>
    <property type="match status" value="1"/>
</dbReference>
<protein>
    <recommendedName>
        <fullName evidence="3">Zinc finger MYM-type protein 1</fullName>
    </recommendedName>
</protein>
<evidence type="ECO:0000313" key="2">
    <source>
        <dbReference type="Proteomes" id="UP001152799"/>
    </source>
</evidence>
<reference evidence="1" key="1">
    <citation type="submission" date="2022-01" db="EMBL/GenBank/DDBJ databases">
        <authorList>
            <person name="King R."/>
        </authorList>
    </citation>
    <scope>NUCLEOTIDE SEQUENCE</scope>
</reference>
<dbReference type="AlphaFoldDB" id="A0A9N9QAM0"/>
<evidence type="ECO:0000313" key="1">
    <source>
        <dbReference type="EMBL" id="CAG9762485.1"/>
    </source>
</evidence>
<organism evidence="1 2">
    <name type="scientific">Ceutorhynchus assimilis</name>
    <name type="common">cabbage seed weevil</name>
    <dbReference type="NCBI Taxonomy" id="467358"/>
    <lineage>
        <taxon>Eukaryota</taxon>
        <taxon>Metazoa</taxon>
        <taxon>Ecdysozoa</taxon>
        <taxon>Arthropoda</taxon>
        <taxon>Hexapoda</taxon>
        <taxon>Insecta</taxon>
        <taxon>Pterygota</taxon>
        <taxon>Neoptera</taxon>
        <taxon>Endopterygota</taxon>
        <taxon>Coleoptera</taxon>
        <taxon>Polyphaga</taxon>
        <taxon>Cucujiformia</taxon>
        <taxon>Curculionidae</taxon>
        <taxon>Ceutorhynchinae</taxon>
        <taxon>Ceutorhynchus</taxon>
    </lineage>
</organism>
<proteinExistence type="predicted"/>
<accession>A0A9N9QAM0</accession>
<dbReference type="PANTHER" id="PTHR45749">
    <property type="match status" value="1"/>
</dbReference>
<gene>
    <name evidence="1" type="ORF">CEUTPL_LOCUS3164</name>
</gene>
<dbReference type="Proteomes" id="UP001152799">
    <property type="component" value="Chromosome 11"/>
</dbReference>
<evidence type="ECO:0008006" key="3">
    <source>
        <dbReference type="Google" id="ProtNLM"/>
    </source>
</evidence>
<sequence>MQLPIKAVLYLGKQVLPFNTENFNELLETLVSTSTIDIREHYKTIRHLFTSETGFQMEILDCLSKYLEEVIQKELKKSNFFSFQIDDVSINKQSQCSIIVRYVLPDDGLVRERFLGFHQTNPDKNPNDLSEMIMDYVARYMFPSKLIAQSYDGSCIKSEHLKLLEETIKSKSDASFVHSSAHKLNFLLEQSCNGNSKFSAFFANVSSLLSFFHQCAKYSCVAETSAGKGMEEATSTLDVLTLVNNCWDDLKDLFTHIIEKTDSDPLLIKKSRYFLKVFTDEFEFALLAAIFGDIFDLTETFCQELQKVSYTKIDNCISEFSKVQKLLMEKRNKSAFQELYFPTLIRATPLHPEHEDIYKNMYYEILDTILVQLNTRFENINKIRMFTLFHISKLGKLPKDSLCCIKETYPNIFTESRIQRLKTELQLIYADEKYQVTNPQELLTVLNNDSDVLKESYKLFCLLLAIPFTRVGTTSCLDKVKNYLSKASTEERLPAMANISIEKDLVNELINTQPFYEDVIDRFAELTSPKIDLILKK</sequence>
<keyword evidence="2" id="KW-1185">Reference proteome</keyword>
<dbReference type="EMBL" id="OU892287">
    <property type="protein sequence ID" value="CAG9762485.1"/>
    <property type="molecule type" value="Genomic_DNA"/>
</dbReference>
<dbReference type="OrthoDB" id="8196265at2759"/>
<name>A0A9N9QAM0_9CUCU</name>